<organism evidence="16 17">
    <name type="scientific">Pocillopora meandrina</name>
    <dbReference type="NCBI Taxonomy" id="46732"/>
    <lineage>
        <taxon>Eukaryota</taxon>
        <taxon>Metazoa</taxon>
        <taxon>Cnidaria</taxon>
        <taxon>Anthozoa</taxon>
        <taxon>Hexacorallia</taxon>
        <taxon>Scleractinia</taxon>
        <taxon>Astrocoeniina</taxon>
        <taxon>Pocilloporidae</taxon>
        <taxon>Pocillopora</taxon>
    </lineage>
</organism>
<evidence type="ECO:0000256" key="12">
    <source>
        <dbReference type="PROSITE-ProRule" id="PRU01005"/>
    </source>
</evidence>
<evidence type="ECO:0000256" key="13">
    <source>
        <dbReference type="PROSITE-ProRule" id="PRU01240"/>
    </source>
</evidence>
<dbReference type="PROSITE" id="PS51829">
    <property type="entry name" value="P_HOMO_B"/>
    <property type="match status" value="1"/>
</dbReference>
<dbReference type="InterPro" id="IPR002884">
    <property type="entry name" value="P_dom"/>
</dbReference>
<keyword evidence="2" id="KW-0800">Toxin</keyword>
<dbReference type="EMBL" id="CALNXJ010000227">
    <property type="protein sequence ID" value="CAH3169970.1"/>
    <property type="molecule type" value="Genomic_DNA"/>
</dbReference>
<dbReference type="GO" id="GO:0016486">
    <property type="term" value="P:peptide hormone processing"/>
    <property type="evidence" value="ECO:0007669"/>
    <property type="project" value="TreeGrafter"/>
</dbReference>
<evidence type="ECO:0000256" key="1">
    <source>
        <dbReference type="ARBA" id="ARBA00005325"/>
    </source>
</evidence>
<name>A0AAU9Y7T2_9CNID</name>
<keyword evidence="6 13" id="KW-0378">Hydrolase</keyword>
<dbReference type="InterPro" id="IPR008979">
    <property type="entry name" value="Galactose-bd-like_sf"/>
</dbReference>
<dbReference type="PROSITE" id="PS51670">
    <property type="entry name" value="SHKT"/>
    <property type="match status" value="1"/>
</dbReference>
<evidence type="ECO:0000256" key="3">
    <source>
        <dbReference type="ARBA" id="ARBA00022670"/>
    </source>
</evidence>
<dbReference type="InterPro" id="IPR000209">
    <property type="entry name" value="Peptidase_S8/S53_dom"/>
</dbReference>
<dbReference type="FunFam" id="2.20.100.10:FF:000001">
    <property type="entry name" value="semaphorin-5A isoform X1"/>
    <property type="match status" value="3"/>
</dbReference>
<feature type="domain" description="ShKT" evidence="14">
    <location>
        <begin position="776"/>
        <end position="807"/>
    </location>
</feature>
<dbReference type="InterPro" id="IPR003582">
    <property type="entry name" value="ShKT_dom"/>
</dbReference>
<evidence type="ECO:0000256" key="8">
    <source>
        <dbReference type="ARBA" id="ARBA00023145"/>
    </source>
</evidence>
<feature type="active site" description="Charge relay system" evidence="11 13">
    <location>
        <position position="59"/>
    </location>
</feature>
<dbReference type="GO" id="GO:0005802">
    <property type="term" value="C:trans-Golgi network"/>
    <property type="evidence" value="ECO:0007669"/>
    <property type="project" value="TreeGrafter"/>
</dbReference>
<evidence type="ECO:0000256" key="5">
    <source>
        <dbReference type="ARBA" id="ARBA00022729"/>
    </source>
</evidence>
<dbReference type="GO" id="GO:0000139">
    <property type="term" value="C:Golgi membrane"/>
    <property type="evidence" value="ECO:0007669"/>
    <property type="project" value="TreeGrafter"/>
</dbReference>
<dbReference type="CDD" id="cd04059">
    <property type="entry name" value="Peptidases_S8_Protein_convertases_Kexins_Furin-like"/>
    <property type="match status" value="1"/>
</dbReference>
<dbReference type="AlphaFoldDB" id="A0AAU9Y7T2"/>
<dbReference type="PRINTS" id="PR00723">
    <property type="entry name" value="SUBTILISIN"/>
</dbReference>
<sequence length="809" mass="89413">MNVRAAWHAGYTGKGVLLAVVDDGVNMNHPDLEDNFNVDSSYDFLTDKNISRSHSPGSHGTSCAGIIAGRKDTNCGVGIAYNSQISGIRMHNKNSKLSDQMEAAALGFRNNFIDIYSNSWGPGDMGWHVEGPGPRLAQVLKKGTRLGRRNKGSIFVFAAGNGGVTGDSCAFNGYVNSIYTIAISGVNWDGKVPGHAEPCAAIMAVTYGEDKYDRRKAPVITAKNTRDCTEYFPGTSASAAMASGIIALTLEANPSLTWRDIQHLIARSSKPLNPPNRSRRNPDWKVNNASLQVSDFYGFGLMDAYDMVRYAKNWSPVPQQLHCEVNLNSLTREIPWSEELLLTLTVNRENCGIRFLEYVEVQIDLTFPRRGNLQMFSESPGRTRSQLLYPRAFDSIVGTKNFTKWTVSSLHYWGEDPIGDWKILIENSKPGRKTRNGNMLLVIIQTGLPGPRVVYRVEMDTKRVIVHHSVLEMKKRNDIAHPEFVQPKESRLMVVILHGPIGPGVARHVEKEVNSVLAGATTPPPANGGADCRRLGKDMEKRSCRERRCPVNGGYTEWSSWSSCSKSCNGGTQRRVRYCSNPTPAHGGRGCWRLGRSTQRQACNTHQCPGHLFSLKLILHGTKEDPLANNPLVDRRRKVIRNVDISARIRDIPVHGGYTPWSRWRPCTKSCGGGMQISTRSCSNPKPANKGKDCKGPSERTRSCNSFSCPGTPIDGGYTEWSSWSSCSKSCNRGTQRRVRYCSNPKPAHGGRGCWRLGPIARIRRCNTHQCPATSCQDGSTSCSSWKNMCSISSFIRETCSKTCGSCKV</sequence>
<dbReference type="PROSITE" id="PS51892">
    <property type="entry name" value="SUBTILASE"/>
    <property type="match status" value="1"/>
</dbReference>
<dbReference type="Proteomes" id="UP001159428">
    <property type="component" value="Unassembled WGS sequence"/>
</dbReference>
<dbReference type="InterPro" id="IPR022398">
    <property type="entry name" value="Peptidase_S8_His-AS"/>
</dbReference>
<evidence type="ECO:0000256" key="10">
    <source>
        <dbReference type="ARBA" id="ARBA00023180"/>
    </source>
</evidence>
<keyword evidence="10" id="KW-0325">Glycoprotein</keyword>
<feature type="domain" description="P/Homo B" evidence="15">
    <location>
        <begin position="316"/>
        <end position="449"/>
    </location>
</feature>
<evidence type="ECO:0000259" key="14">
    <source>
        <dbReference type="PROSITE" id="PS51670"/>
    </source>
</evidence>
<dbReference type="SMART" id="SM00254">
    <property type="entry name" value="ShKT"/>
    <property type="match status" value="1"/>
</dbReference>
<evidence type="ECO:0000313" key="16">
    <source>
        <dbReference type="EMBL" id="CAH3169970.1"/>
    </source>
</evidence>
<protein>
    <submittedName>
        <fullName evidence="16">Uncharacterized protein</fullName>
    </submittedName>
</protein>
<dbReference type="SMART" id="SM00209">
    <property type="entry name" value="TSP1"/>
    <property type="match status" value="3"/>
</dbReference>
<dbReference type="PROSITE" id="PS00137">
    <property type="entry name" value="SUBTILASE_HIS"/>
    <property type="match status" value="1"/>
</dbReference>
<keyword evidence="4" id="KW-0165">Cleavage on pair of basic residues</keyword>
<dbReference type="PANTHER" id="PTHR42884:SF31">
    <property type="entry name" value="PROPROTEIN CONVERTASE SUBTILISIN_KEXIN TYPE 5"/>
    <property type="match status" value="1"/>
</dbReference>
<dbReference type="PANTHER" id="PTHR42884">
    <property type="entry name" value="PROPROTEIN CONVERTASE SUBTILISIN/KEXIN-RELATED"/>
    <property type="match status" value="1"/>
</dbReference>
<dbReference type="Pfam" id="PF01483">
    <property type="entry name" value="P_proprotein"/>
    <property type="match status" value="1"/>
</dbReference>
<dbReference type="InterPro" id="IPR015500">
    <property type="entry name" value="Peptidase_S8_subtilisin-rel"/>
</dbReference>
<feature type="active site" description="Charge relay system" evidence="11 13">
    <location>
        <position position="236"/>
    </location>
</feature>
<dbReference type="SUPFAM" id="SSF52743">
    <property type="entry name" value="Subtilisin-like"/>
    <property type="match status" value="1"/>
</dbReference>
<dbReference type="Gene3D" id="2.20.100.10">
    <property type="entry name" value="Thrombospondin type-1 (TSP1) repeat"/>
    <property type="match status" value="3"/>
</dbReference>
<dbReference type="InterPro" id="IPR036852">
    <property type="entry name" value="Peptidase_S8/S53_dom_sf"/>
</dbReference>
<feature type="active site" description="Charge relay system" evidence="11 13">
    <location>
        <position position="22"/>
    </location>
</feature>
<gene>
    <name evidence="16" type="ORF">PMEA_00012993</name>
</gene>
<evidence type="ECO:0000256" key="9">
    <source>
        <dbReference type="ARBA" id="ARBA00023157"/>
    </source>
</evidence>
<evidence type="ECO:0000256" key="11">
    <source>
        <dbReference type="PIRSR" id="PIRSR615500-1"/>
    </source>
</evidence>
<evidence type="ECO:0000256" key="6">
    <source>
        <dbReference type="ARBA" id="ARBA00022801"/>
    </source>
</evidence>
<dbReference type="SUPFAM" id="SSF82895">
    <property type="entry name" value="TSP-1 type 1 repeat"/>
    <property type="match status" value="3"/>
</dbReference>
<dbReference type="Gene3D" id="3.40.50.200">
    <property type="entry name" value="Peptidase S8/S53 domain"/>
    <property type="match status" value="1"/>
</dbReference>
<evidence type="ECO:0000256" key="4">
    <source>
        <dbReference type="ARBA" id="ARBA00022685"/>
    </source>
</evidence>
<dbReference type="Pfam" id="PF00090">
    <property type="entry name" value="TSP_1"/>
    <property type="match status" value="3"/>
</dbReference>
<dbReference type="GO" id="GO:0004252">
    <property type="term" value="F:serine-type endopeptidase activity"/>
    <property type="evidence" value="ECO:0007669"/>
    <property type="project" value="UniProtKB-UniRule"/>
</dbReference>
<evidence type="ECO:0000256" key="7">
    <source>
        <dbReference type="ARBA" id="ARBA00022825"/>
    </source>
</evidence>
<dbReference type="Gene3D" id="2.60.120.260">
    <property type="entry name" value="Galactose-binding domain-like"/>
    <property type="match status" value="1"/>
</dbReference>
<comment type="caution">
    <text evidence="16">The sequence shown here is derived from an EMBL/GenBank/DDBJ whole genome shotgun (WGS) entry which is preliminary data.</text>
</comment>
<evidence type="ECO:0000313" key="17">
    <source>
        <dbReference type="Proteomes" id="UP001159428"/>
    </source>
</evidence>
<evidence type="ECO:0000256" key="2">
    <source>
        <dbReference type="ARBA" id="ARBA00022656"/>
    </source>
</evidence>
<dbReference type="PRINTS" id="PR01705">
    <property type="entry name" value="TSP1REPEAT"/>
</dbReference>
<proteinExistence type="inferred from homology"/>
<keyword evidence="5" id="KW-0732">Signal</keyword>
<comment type="similarity">
    <text evidence="1">Belongs to the peptidase S8 family. Furin subfamily.</text>
</comment>
<dbReference type="FunFam" id="3.40.50.200:FF:000021">
    <property type="entry name" value="Proprotein convertase subtilisin/kexin type 5a"/>
    <property type="match status" value="1"/>
</dbReference>
<dbReference type="InterPro" id="IPR000884">
    <property type="entry name" value="TSP1_rpt"/>
</dbReference>
<dbReference type="GO" id="GO:0090729">
    <property type="term" value="F:toxin activity"/>
    <property type="evidence" value="ECO:0007669"/>
    <property type="project" value="UniProtKB-KW"/>
</dbReference>
<dbReference type="Pfam" id="PF00082">
    <property type="entry name" value="Peptidase_S8"/>
    <property type="match status" value="1"/>
</dbReference>
<keyword evidence="17" id="KW-1185">Reference proteome</keyword>
<dbReference type="InterPro" id="IPR034182">
    <property type="entry name" value="Kexin/furin"/>
</dbReference>
<reference evidence="16 17" key="1">
    <citation type="submission" date="2022-05" db="EMBL/GenBank/DDBJ databases">
        <authorList>
            <consortium name="Genoscope - CEA"/>
            <person name="William W."/>
        </authorList>
    </citation>
    <scope>NUCLEOTIDE SEQUENCE [LARGE SCALE GENOMIC DNA]</scope>
</reference>
<comment type="caution">
    <text evidence="12">Lacks conserved residue(s) required for the propagation of feature annotation.</text>
</comment>
<keyword evidence="3 13" id="KW-0645">Protease</keyword>
<dbReference type="PROSITE" id="PS50092">
    <property type="entry name" value="TSP1"/>
    <property type="match status" value="3"/>
</dbReference>
<evidence type="ECO:0000259" key="15">
    <source>
        <dbReference type="PROSITE" id="PS51829"/>
    </source>
</evidence>
<accession>A0AAU9Y7T2</accession>
<keyword evidence="9" id="KW-1015">Disulfide bond</keyword>
<dbReference type="Pfam" id="PF01549">
    <property type="entry name" value="ShK"/>
    <property type="match status" value="1"/>
</dbReference>
<dbReference type="InterPro" id="IPR036383">
    <property type="entry name" value="TSP1_rpt_sf"/>
</dbReference>
<keyword evidence="7 13" id="KW-0720">Serine protease</keyword>
<dbReference type="SUPFAM" id="SSF49785">
    <property type="entry name" value="Galactose-binding domain-like"/>
    <property type="match status" value="1"/>
</dbReference>
<keyword evidence="8" id="KW-0865">Zymogen</keyword>